<dbReference type="SMART" id="SM00059">
    <property type="entry name" value="FN2"/>
    <property type="match status" value="1"/>
</dbReference>
<dbReference type="Proteomes" id="UP000261600">
    <property type="component" value="Unplaced"/>
</dbReference>
<dbReference type="Gene3D" id="2.10.10.10">
    <property type="entry name" value="Fibronectin, type II, collagen-binding"/>
    <property type="match status" value="1"/>
</dbReference>
<evidence type="ECO:0000256" key="1">
    <source>
        <dbReference type="ARBA" id="ARBA00022737"/>
    </source>
</evidence>
<dbReference type="PROSITE" id="PS51092">
    <property type="entry name" value="FN2_2"/>
    <property type="match status" value="1"/>
</dbReference>
<dbReference type="FunFam" id="2.10.10.10:FF:000001">
    <property type="entry name" value="Fibronectin 1a isoform 1"/>
    <property type="match status" value="1"/>
</dbReference>
<keyword evidence="6" id="KW-1185">Reference proteome</keyword>
<feature type="domain" description="Fibronectin type-II" evidence="4">
    <location>
        <begin position="26"/>
        <end position="74"/>
    </location>
</feature>
<evidence type="ECO:0000313" key="5">
    <source>
        <dbReference type="Ensembl" id="ENSMALP00000029194.1"/>
    </source>
</evidence>
<dbReference type="Pfam" id="PF00040">
    <property type="entry name" value="fn2"/>
    <property type="match status" value="1"/>
</dbReference>
<sequence length="83" mass="9416">NYNKTNYLLAWQLFVTVTETSFSGNTFGGPCQFPFKFQGNWYAECTKDGRADGQLWCATETDYDKAKKWGFCPTQGKCVCVCV</sequence>
<feature type="disulfide bond" evidence="3">
    <location>
        <begin position="31"/>
        <end position="57"/>
    </location>
</feature>
<reference evidence="5" key="1">
    <citation type="submission" date="2025-05" db="UniProtKB">
        <authorList>
            <consortium name="Ensembl"/>
        </authorList>
    </citation>
    <scope>IDENTIFICATION</scope>
</reference>
<dbReference type="Ensembl" id="ENSMALT00000029053.1">
    <property type="protein sequence ID" value="ENSMALP00000028535.1"/>
    <property type="gene ID" value="ENSMALG00000019765.1"/>
</dbReference>
<keyword evidence="1" id="KW-0677">Repeat</keyword>
<dbReference type="InterPro" id="IPR000562">
    <property type="entry name" value="FN_type2_dom"/>
</dbReference>
<proteinExistence type="predicted"/>
<evidence type="ECO:0000313" key="6">
    <source>
        <dbReference type="Proteomes" id="UP000261600"/>
    </source>
</evidence>
<dbReference type="AlphaFoldDB" id="A0A3Q3K6A6"/>
<evidence type="ECO:0000256" key="2">
    <source>
        <dbReference type="ARBA" id="ARBA00023157"/>
    </source>
</evidence>
<evidence type="ECO:0000256" key="3">
    <source>
        <dbReference type="PROSITE-ProRule" id="PRU00479"/>
    </source>
</evidence>
<organism evidence="5 6">
    <name type="scientific">Monopterus albus</name>
    <name type="common">Swamp eel</name>
    <dbReference type="NCBI Taxonomy" id="43700"/>
    <lineage>
        <taxon>Eukaryota</taxon>
        <taxon>Metazoa</taxon>
        <taxon>Chordata</taxon>
        <taxon>Craniata</taxon>
        <taxon>Vertebrata</taxon>
        <taxon>Euteleostomi</taxon>
        <taxon>Actinopterygii</taxon>
        <taxon>Neopterygii</taxon>
        <taxon>Teleostei</taxon>
        <taxon>Neoteleostei</taxon>
        <taxon>Acanthomorphata</taxon>
        <taxon>Anabantaria</taxon>
        <taxon>Synbranchiformes</taxon>
        <taxon>Synbranchidae</taxon>
        <taxon>Monopterus</taxon>
    </lineage>
</organism>
<dbReference type="SUPFAM" id="SSF57440">
    <property type="entry name" value="Kringle-like"/>
    <property type="match status" value="1"/>
</dbReference>
<evidence type="ECO:0000259" key="4">
    <source>
        <dbReference type="PROSITE" id="PS51092"/>
    </source>
</evidence>
<dbReference type="STRING" id="43700.ENSMALP00000028535"/>
<dbReference type="CDD" id="cd00062">
    <property type="entry name" value="FN2"/>
    <property type="match status" value="1"/>
</dbReference>
<dbReference type="PRINTS" id="PR00013">
    <property type="entry name" value="FNTYPEII"/>
</dbReference>
<keyword evidence="2 3" id="KW-1015">Disulfide bond</keyword>
<name>A0A3Q3K6A6_MONAL</name>
<dbReference type="Ensembl" id="ENSMALT00000029717.1">
    <property type="protein sequence ID" value="ENSMALP00000029194.1"/>
    <property type="gene ID" value="ENSMALG00000020202.1"/>
</dbReference>
<feature type="disulfide bond" evidence="3">
    <location>
        <begin position="45"/>
        <end position="72"/>
    </location>
</feature>
<accession>A0A3Q3K6A6</accession>
<protein>
    <recommendedName>
        <fullName evidence="4">Fibronectin type-II domain-containing protein</fullName>
    </recommendedName>
</protein>
<dbReference type="PROSITE" id="PS00023">
    <property type="entry name" value="FN2_1"/>
    <property type="match status" value="1"/>
</dbReference>
<dbReference type="InterPro" id="IPR036943">
    <property type="entry name" value="FN_type2_sf"/>
</dbReference>
<dbReference type="InterPro" id="IPR013806">
    <property type="entry name" value="Kringle-like"/>
</dbReference>